<feature type="non-terminal residue" evidence="1">
    <location>
        <position position="1"/>
    </location>
</feature>
<protein>
    <submittedName>
        <fullName evidence="1">Uncharacterized protein</fullName>
    </submittedName>
</protein>
<gene>
    <name evidence="1" type="ORF">S01H1_81760</name>
</gene>
<comment type="caution">
    <text evidence="1">The sequence shown here is derived from an EMBL/GenBank/DDBJ whole genome shotgun (WGS) entry which is preliminary data.</text>
</comment>
<accession>X0YCL0</accession>
<reference evidence="1" key="1">
    <citation type="journal article" date="2014" name="Front. Microbiol.">
        <title>High frequency of phylogenetically diverse reductive dehalogenase-homologous genes in deep subseafloor sedimentary metagenomes.</title>
        <authorList>
            <person name="Kawai M."/>
            <person name="Futagami T."/>
            <person name="Toyoda A."/>
            <person name="Takaki Y."/>
            <person name="Nishi S."/>
            <person name="Hori S."/>
            <person name="Arai W."/>
            <person name="Tsubouchi T."/>
            <person name="Morono Y."/>
            <person name="Uchiyama I."/>
            <person name="Ito T."/>
            <person name="Fujiyama A."/>
            <person name="Inagaki F."/>
            <person name="Takami H."/>
        </authorList>
    </citation>
    <scope>NUCLEOTIDE SEQUENCE</scope>
    <source>
        <strain evidence="1">Expedition CK06-06</strain>
    </source>
</reference>
<sequence>STCFDDNTANLDKFWEKIASLTNIDKKWKDTANKEFNGDELKYTIFQRWKSEFRWQNEMASILIQVLERHGCRYYFKIIGEIESEKINAAAVRDFGIIKDLTSWIMGLDRLDYPRFAEDFKNEWDSYYEKNRVQMGFAIKEEVRETHSQLLKMVKNALTYGEDTIWEGLG</sequence>
<dbReference type="AlphaFoldDB" id="X0YCL0"/>
<evidence type="ECO:0000313" key="1">
    <source>
        <dbReference type="EMBL" id="GAG45002.1"/>
    </source>
</evidence>
<name>X0YCL0_9ZZZZ</name>
<organism evidence="1">
    <name type="scientific">marine sediment metagenome</name>
    <dbReference type="NCBI Taxonomy" id="412755"/>
    <lineage>
        <taxon>unclassified sequences</taxon>
        <taxon>metagenomes</taxon>
        <taxon>ecological metagenomes</taxon>
    </lineage>
</organism>
<proteinExistence type="predicted"/>
<dbReference type="EMBL" id="BARS01055369">
    <property type="protein sequence ID" value="GAG45002.1"/>
    <property type="molecule type" value="Genomic_DNA"/>
</dbReference>